<dbReference type="PROSITE" id="PS51419">
    <property type="entry name" value="RAB"/>
    <property type="match status" value="1"/>
</dbReference>
<dbReference type="PROSITE" id="PS51421">
    <property type="entry name" value="RAS"/>
    <property type="match status" value="1"/>
</dbReference>
<dbReference type="OMA" id="CIDIWDT"/>
<dbReference type="SUPFAM" id="SSF52540">
    <property type="entry name" value="P-loop containing nucleoside triphosphate hydrolases"/>
    <property type="match status" value="1"/>
</dbReference>
<accession>A0A9Q0RHN4</accession>
<dbReference type="Pfam" id="PF00071">
    <property type="entry name" value="Ras"/>
    <property type="match status" value="1"/>
</dbReference>
<dbReference type="InterPro" id="IPR027417">
    <property type="entry name" value="P-loop_NTPase"/>
</dbReference>
<dbReference type="SMART" id="SM00175">
    <property type="entry name" value="RAB"/>
    <property type="match status" value="1"/>
</dbReference>
<dbReference type="PRINTS" id="PR00449">
    <property type="entry name" value="RASTRNSFRMNG"/>
</dbReference>
<dbReference type="SMART" id="SM00176">
    <property type="entry name" value="RAN"/>
    <property type="match status" value="1"/>
</dbReference>
<keyword evidence="3" id="KW-1185">Reference proteome</keyword>
<comment type="caution">
    <text evidence="2">The sequence shown here is derived from an EMBL/GenBank/DDBJ whole genome shotgun (WGS) entry which is preliminary data.</text>
</comment>
<name>A0A9Q0RHN4_ANAIG</name>
<dbReference type="FunFam" id="3.40.50.300:FF:001329">
    <property type="entry name" value="Small GTP-binding protein, putative"/>
    <property type="match status" value="1"/>
</dbReference>
<proteinExistence type="predicted"/>
<reference evidence="2" key="1">
    <citation type="submission" date="2022-10" db="EMBL/GenBank/DDBJ databases">
        <title>Novel sulphate-reducing endosymbionts in the free-living metamonad Anaeramoeba.</title>
        <authorList>
            <person name="Jerlstrom-Hultqvist J."/>
            <person name="Cepicka I."/>
            <person name="Gallot-Lavallee L."/>
            <person name="Salas-Leiva D."/>
            <person name="Curtis B.A."/>
            <person name="Zahonova K."/>
            <person name="Pipaliya S."/>
            <person name="Dacks J."/>
            <person name="Roger A.J."/>
        </authorList>
    </citation>
    <scope>NUCLEOTIDE SEQUENCE</scope>
    <source>
        <strain evidence="2">BMAN</strain>
    </source>
</reference>
<dbReference type="SMART" id="SM00173">
    <property type="entry name" value="RAS"/>
    <property type="match status" value="1"/>
</dbReference>
<dbReference type="NCBIfam" id="TIGR00231">
    <property type="entry name" value="small_GTP"/>
    <property type="match status" value="1"/>
</dbReference>
<dbReference type="AlphaFoldDB" id="A0A9Q0RHN4"/>
<dbReference type="SMART" id="SM00174">
    <property type="entry name" value="RHO"/>
    <property type="match status" value="1"/>
</dbReference>
<dbReference type="InterPro" id="IPR001806">
    <property type="entry name" value="Small_GTPase"/>
</dbReference>
<dbReference type="GO" id="GO:0003924">
    <property type="term" value="F:GTPase activity"/>
    <property type="evidence" value="ECO:0007669"/>
    <property type="project" value="InterPro"/>
</dbReference>
<dbReference type="OrthoDB" id="25896at2759"/>
<dbReference type="Proteomes" id="UP001149090">
    <property type="component" value="Unassembled WGS sequence"/>
</dbReference>
<dbReference type="CDD" id="cd00154">
    <property type="entry name" value="Rab"/>
    <property type="match status" value="1"/>
</dbReference>
<dbReference type="EMBL" id="JAPDFW010000011">
    <property type="protein sequence ID" value="KAJ5080334.1"/>
    <property type="molecule type" value="Genomic_DNA"/>
</dbReference>
<dbReference type="GO" id="GO:0005525">
    <property type="term" value="F:GTP binding"/>
    <property type="evidence" value="ECO:0007669"/>
    <property type="project" value="InterPro"/>
</dbReference>
<evidence type="ECO:0000313" key="3">
    <source>
        <dbReference type="Proteomes" id="UP001149090"/>
    </source>
</evidence>
<dbReference type="PANTHER" id="PTHR47978">
    <property type="match status" value="1"/>
</dbReference>
<keyword evidence="1" id="KW-0547">Nucleotide-binding</keyword>
<protein>
    <submittedName>
        <fullName evidence="2">Ras-related protein rab-5b-related</fullName>
    </submittedName>
</protein>
<gene>
    <name evidence="2" type="ORF">M0811_03819</name>
</gene>
<evidence type="ECO:0000256" key="1">
    <source>
        <dbReference type="ARBA" id="ARBA00022741"/>
    </source>
</evidence>
<evidence type="ECO:0000313" key="2">
    <source>
        <dbReference type="EMBL" id="KAJ5080334.1"/>
    </source>
</evidence>
<dbReference type="PROSITE" id="PS51420">
    <property type="entry name" value="RHO"/>
    <property type="match status" value="1"/>
</dbReference>
<organism evidence="2 3">
    <name type="scientific">Anaeramoeba ignava</name>
    <name type="common">Anaerobic marine amoeba</name>
    <dbReference type="NCBI Taxonomy" id="1746090"/>
    <lineage>
        <taxon>Eukaryota</taxon>
        <taxon>Metamonada</taxon>
        <taxon>Anaeramoebidae</taxon>
        <taxon>Anaeramoeba</taxon>
    </lineage>
</organism>
<sequence>MDNKAPKVVLLGATSVGKTTLIKKLQTGIFIPDQTPTTSVESFSKEYTNKNGEIRKLSLWDTAGQERYDTLSGFYVREAFGVIICFDLTFRKGFEQIEKYFQKLEDADEHHFCILVGTKYDQIEENPNLRKVTQQEAQKIASQKKVPYIEISSKTDYNIPKFWNKICKLLEKVLQKKMESSLLNIHNITLNNNEVEKKRKCC</sequence>
<dbReference type="InterPro" id="IPR005225">
    <property type="entry name" value="Small_GTP-bd"/>
</dbReference>
<dbReference type="Gene3D" id="3.40.50.300">
    <property type="entry name" value="P-loop containing nucleotide triphosphate hydrolases"/>
    <property type="match status" value="1"/>
</dbReference>